<accession>A0A4S4FTH4</accession>
<dbReference type="RefSeq" id="WP_136424601.1">
    <property type="nucleotide sequence ID" value="NZ_SSSN01000007.1"/>
</dbReference>
<proteinExistence type="predicted"/>
<protein>
    <submittedName>
        <fullName evidence="2">Uncharacterized protein</fullName>
    </submittedName>
</protein>
<feature type="transmembrane region" description="Helical" evidence="1">
    <location>
        <begin position="40"/>
        <end position="57"/>
    </location>
</feature>
<evidence type="ECO:0000313" key="2">
    <source>
        <dbReference type="EMBL" id="THG33963.1"/>
    </source>
</evidence>
<keyword evidence="1" id="KW-0812">Transmembrane</keyword>
<evidence type="ECO:0000256" key="1">
    <source>
        <dbReference type="SAM" id="Phobius"/>
    </source>
</evidence>
<gene>
    <name evidence="2" type="ORF">E6C70_11080</name>
</gene>
<dbReference type="Proteomes" id="UP000307380">
    <property type="component" value="Unassembled WGS sequence"/>
</dbReference>
<reference evidence="2 3" key="1">
    <citation type="submission" date="2019-04" db="EMBL/GenBank/DDBJ databases">
        <authorList>
            <person name="Jiang L."/>
        </authorList>
    </citation>
    <scope>NUCLEOTIDE SEQUENCE [LARGE SCALE GENOMIC DNA]</scope>
    <source>
        <strain evidence="2 3">YIM 131861</strain>
    </source>
</reference>
<evidence type="ECO:0000313" key="3">
    <source>
        <dbReference type="Proteomes" id="UP000307380"/>
    </source>
</evidence>
<keyword evidence="1" id="KW-1133">Transmembrane helix</keyword>
<name>A0A4S4FTH4_9MICO</name>
<dbReference type="EMBL" id="SSSN01000007">
    <property type="protein sequence ID" value="THG33963.1"/>
    <property type="molecule type" value="Genomic_DNA"/>
</dbReference>
<sequence length="97" mass="10976">MSEPTPEKRTSWWRGWRVSEMTLSVRKDRPPLPKRNPGETLMLIGATCIGLGLIFSIARGLSWPVVLISIVGIALLAWGFVRRRRWTTSRGRNSETG</sequence>
<keyword evidence="3" id="KW-1185">Reference proteome</keyword>
<keyword evidence="1" id="KW-0472">Membrane</keyword>
<organism evidence="2 3">
    <name type="scientific">Orlajensenia flava</name>
    <dbReference type="NCBI Taxonomy" id="2565934"/>
    <lineage>
        <taxon>Bacteria</taxon>
        <taxon>Bacillati</taxon>
        <taxon>Actinomycetota</taxon>
        <taxon>Actinomycetes</taxon>
        <taxon>Micrococcales</taxon>
        <taxon>Microbacteriaceae</taxon>
        <taxon>Orlajensenia</taxon>
    </lineage>
</organism>
<dbReference type="AlphaFoldDB" id="A0A4S4FTH4"/>
<comment type="caution">
    <text evidence="2">The sequence shown here is derived from an EMBL/GenBank/DDBJ whole genome shotgun (WGS) entry which is preliminary data.</text>
</comment>
<feature type="transmembrane region" description="Helical" evidence="1">
    <location>
        <begin position="63"/>
        <end position="81"/>
    </location>
</feature>